<keyword evidence="1" id="KW-0808">Transferase</keyword>
<evidence type="ECO:0000313" key="4">
    <source>
        <dbReference type="EMBL" id="OGG77636.1"/>
    </source>
</evidence>
<dbReference type="EMBL" id="MFMC01000012">
    <property type="protein sequence ID" value="OGG77636.1"/>
    <property type="molecule type" value="Genomic_DNA"/>
</dbReference>
<dbReference type="GO" id="GO:0016779">
    <property type="term" value="F:nucleotidyltransferase activity"/>
    <property type="evidence" value="ECO:0007669"/>
    <property type="project" value="UniProtKB-KW"/>
</dbReference>
<protein>
    <recommendedName>
        <fullName evidence="3">Nucleotidyl transferase domain-containing protein</fullName>
    </recommendedName>
</protein>
<keyword evidence="2" id="KW-0548">Nucleotidyltransferase</keyword>
<evidence type="ECO:0000256" key="1">
    <source>
        <dbReference type="ARBA" id="ARBA00022679"/>
    </source>
</evidence>
<dbReference type="PANTHER" id="PTHR43584:SF8">
    <property type="entry name" value="N-ACETYLMURAMATE ALPHA-1-PHOSPHATE URIDYLYLTRANSFERASE"/>
    <property type="match status" value="1"/>
</dbReference>
<dbReference type="STRING" id="1798515.A3B35_01290"/>
<dbReference type="AlphaFoldDB" id="A0A1F6EVI1"/>
<dbReference type="Pfam" id="PF00483">
    <property type="entry name" value="NTP_transferase"/>
    <property type="match status" value="1"/>
</dbReference>
<dbReference type="CDD" id="cd04181">
    <property type="entry name" value="NTP_transferase"/>
    <property type="match status" value="1"/>
</dbReference>
<organism evidence="4 5">
    <name type="scientific">Candidatus Kaiserbacteria bacterium RIFCSPLOWO2_01_FULL_54_24</name>
    <dbReference type="NCBI Taxonomy" id="1798515"/>
    <lineage>
        <taxon>Bacteria</taxon>
        <taxon>Candidatus Kaiseribacteriota</taxon>
    </lineage>
</organism>
<feature type="domain" description="Nucleotidyl transferase" evidence="3">
    <location>
        <begin position="3"/>
        <end position="189"/>
    </location>
</feature>
<evidence type="ECO:0000313" key="5">
    <source>
        <dbReference type="Proteomes" id="UP000177215"/>
    </source>
</evidence>
<gene>
    <name evidence="4" type="ORF">A3B35_01290</name>
</gene>
<proteinExistence type="predicted"/>
<accession>A0A1F6EVI1</accession>
<name>A0A1F6EVI1_9BACT</name>
<dbReference type="InterPro" id="IPR005835">
    <property type="entry name" value="NTP_transferase_dom"/>
</dbReference>
<sequence>MQAVILAAGRGTRMDELTTAVPKPMLEVAGKPLLEYKLEALPDQVDEVVLIVGYLGNVIRQHFGSLYGKKRISYVEQERMDGTAGALWHAQSILHDRFLIMMGDDIYAKEDVEHCITESDSWKLLVQELPKMHRAGSVQLDVDGFITGIIESKEEDAARTESGIASTNLYVLDTRLFSAPLVPKHEGSLEYGLPQTVVAAAKKLGVSFEPVFTKKWIQVTGPKDLVAAEGILKNPDF</sequence>
<comment type="caution">
    <text evidence="4">The sequence shown here is derived from an EMBL/GenBank/DDBJ whole genome shotgun (WGS) entry which is preliminary data.</text>
</comment>
<evidence type="ECO:0000256" key="2">
    <source>
        <dbReference type="ARBA" id="ARBA00022695"/>
    </source>
</evidence>
<dbReference type="Proteomes" id="UP000177215">
    <property type="component" value="Unassembled WGS sequence"/>
</dbReference>
<dbReference type="InterPro" id="IPR050065">
    <property type="entry name" value="GlmU-like"/>
</dbReference>
<dbReference type="Gene3D" id="3.90.550.10">
    <property type="entry name" value="Spore Coat Polysaccharide Biosynthesis Protein SpsA, Chain A"/>
    <property type="match status" value="1"/>
</dbReference>
<reference evidence="4 5" key="1">
    <citation type="journal article" date="2016" name="Nat. Commun.">
        <title>Thousands of microbial genomes shed light on interconnected biogeochemical processes in an aquifer system.</title>
        <authorList>
            <person name="Anantharaman K."/>
            <person name="Brown C.T."/>
            <person name="Hug L.A."/>
            <person name="Sharon I."/>
            <person name="Castelle C.J."/>
            <person name="Probst A.J."/>
            <person name="Thomas B.C."/>
            <person name="Singh A."/>
            <person name="Wilkins M.J."/>
            <person name="Karaoz U."/>
            <person name="Brodie E.L."/>
            <person name="Williams K.H."/>
            <person name="Hubbard S.S."/>
            <person name="Banfield J.F."/>
        </authorList>
    </citation>
    <scope>NUCLEOTIDE SEQUENCE [LARGE SCALE GENOMIC DNA]</scope>
</reference>
<dbReference type="InterPro" id="IPR029044">
    <property type="entry name" value="Nucleotide-diphossugar_trans"/>
</dbReference>
<evidence type="ECO:0000259" key="3">
    <source>
        <dbReference type="Pfam" id="PF00483"/>
    </source>
</evidence>
<dbReference type="SUPFAM" id="SSF53448">
    <property type="entry name" value="Nucleotide-diphospho-sugar transferases"/>
    <property type="match status" value="1"/>
</dbReference>
<dbReference type="PANTHER" id="PTHR43584">
    <property type="entry name" value="NUCLEOTIDYL TRANSFERASE"/>
    <property type="match status" value="1"/>
</dbReference>